<organism evidence="1 2">
    <name type="scientific">Opisthorchis viverrini</name>
    <name type="common">Southeast Asian liver fluke</name>
    <dbReference type="NCBI Taxonomy" id="6198"/>
    <lineage>
        <taxon>Eukaryota</taxon>
        <taxon>Metazoa</taxon>
        <taxon>Spiralia</taxon>
        <taxon>Lophotrochozoa</taxon>
        <taxon>Platyhelminthes</taxon>
        <taxon>Trematoda</taxon>
        <taxon>Digenea</taxon>
        <taxon>Opisthorchiida</taxon>
        <taxon>Opisthorchiata</taxon>
        <taxon>Opisthorchiidae</taxon>
        <taxon>Opisthorchis</taxon>
    </lineage>
</organism>
<evidence type="ECO:0000313" key="1">
    <source>
        <dbReference type="EMBL" id="KER33473.1"/>
    </source>
</evidence>
<dbReference type="GeneID" id="20314778"/>
<dbReference type="RefSeq" id="XP_009162682.1">
    <property type="nucleotide sequence ID" value="XM_009164418.1"/>
</dbReference>
<gene>
    <name evidence="1" type="ORF">T265_00590</name>
</gene>
<name>A0A075A169_OPIVI</name>
<evidence type="ECO:0000313" key="2">
    <source>
        <dbReference type="Proteomes" id="UP000054324"/>
    </source>
</evidence>
<dbReference type="KEGG" id="ovi:T265_00590"/>
<accession>A0A075A169</accession>
<protein>
    <submittedName>
        <fullName evidence="1">Uncharacterized protein</fullName>
    </submittedName>
</protein>
<dbReference type="AlphaFoldDB" id="A0A075A169"/>
<keyword evidence="2" id="KW-1185">Reference proteome</keyword>
<reference evidence="1 2" key="1">
    <citation type="submission" date="2013-11" db="EMBL/GenBank/DDBJ databases">
        <title>Opisthorchis viverrini - life in the bile duct.</title>
        <authorList>
            <person name="Young N.D."/>
            <person name="Nagarajan N."/>
            <person name="Lin S.J."/>
            <person name="Korhonen P.K."/>
            <person name="Jex A.R."/>
            <person name="Hall R.S."/>
            <person name="Safavi-Hemami H."/>
            <person name="Kaewkong W."/>
            <person name="Bertrand D."/>
            <person name="Gao S."/>
            <person name="Seet Q."/>
            <person name="Wongkham S."/>
            <person name="Teh B.T."/>
            <person name="Wongkham C."/>
            <person name="Intapan P.M."/>
            <person name="Maleewong W."/>
            <person name="Yang X."/>
            <person name="Hu M."/>
            <person name="Wang Z."/>
            <person name="Hofmann A."/>
            <person name="Sternberg P.W."/>
            <person name="Tan P."/>
            <person name="Wang J."/>
            <person name="Gasser R.B."/>
        </authorList>
    </citation>
    <scope>NUCLEOTIDE SEQUENCE [LARGE SCALE GENOMIC DNA]</scope>
</reference>
<dbReference type="EMBL" id="KL596624">
    <property type="protein sequence ID" value="KER33473.1"/>
    <property type="molecule type" value="Genomic_DNA"/>
</dbReference>
<sequence length="78" mass="8888">MFEVSSTLGTLMRRWMLRNAAEVIKHCRLFHTERDEAVTDANEDTFLDGMNDATTDVRAEFLDINLVVGADELLDGRK</sequence>
<proteinExistence type="predicted"/>
<dbReference type="Proteomes" id="UP000054324">
    <property type="component" value="Unassembled WGS sequence"/>
</dbReference>
<dbReference type="CTD" id="20314778"/>